<evidence type="ECO:0000313" key="8">
    <source>
        <dbReference type="Proteomes" id="UP000033457"/>
    </source>
</evidence>
<evidence type="ECO:0000313" key="6">
    <source>
        <dbReference type="EMBL" id="AKE41933.1"/>
    </source>
</evidence>
<dbReference type="InterPro" id="IPR050109">
    <property type="entry name" value="HTH-type_TetR-like_transc_reg"/>
</dbReference>
<organism evidence="6 8">
    <name type="scientific">Corynebacterium kutscheri</name>
    <dbReference type="NCBI Taxonomy" id="35755"/>
    <lineage>
        <taxon>Bacteria</taxon>
        <taxon>Bacillati</taxon>
        <taxon>Actinomycetota</taxon>
        <taxon>Actinomycetes</taxon>
        <taxon>Mycobacteriales</taxon>
        <taxon>Corynebacteriaceae</taxon>
        <taxon>Corynebacterium</taxon>
    </lineage>
</organism>
<dbReference type="GO" id="GO:0003700">
    <property type="term" value="F:DNA-binding transcription factor activity"/>
    <property type="evidence" value="ECO:0007669"/>
    <property type="project" value="TreeGrafter"/>
</dbReference>
<accession>A0A0F6R2Z3</accession>
<dbReference type="AlphaFoldDB" id="A0A0F6R2Z3"/>
<proteinExistence type="predicted"/>
<protein>
    <submittedName>
        <fullName evidence="7">TetR family transcriptional regulator</fullName>
    </submittedName>
    <submittedName>
        <fullName evidence="6">Transcriptional regulator, TetR family</fullName>
    </submittedName>
</protein>
<dbReference type="InterPro" id="IPR036271">
    <property type="entry name" value="Tet_transcr_reg_TetR-rel_C_sf"/>
</dbReference>
<evidence type="ECO:0000259" key="5">
    <source>
        <dbReference type="PROSITE" id="PS50977"/>
    </source>
</evidence>
<dbReference type="PRINTS" id="PR00455">
    <property type="entry name" value="HTHTETR"/>
</dbReference>
<keyword evidence="3" id="KW-0804">Transcription</keyword>
<name>A0A0F6R2Z3_9CORY</name>
<dbReference type="PANTHER" id="PTHR30055">
    <property type="entry name" value="HTH-TYPE TRANSCRIPTIONAL REGULATOR RUTR"/>
    <property type="match status" value="1"/>
</dbReference>
<dbReference type="Pfam" id="PF00440">
    <property type="entry name" value="TetR_N"/>
    <property type="match status" value="1"/>
</dbReference>
<dbReference type="KEGG" id="cku:UL82_08940"/>
<dbReference type="PROSITE" id="PS50977">
    <property type="entry name" value="HTH_TETR_2"/>
    <property type="match status" value="1"/>
</dbReference>
<dbReference type="RefSeq" id="WP_052735931.1">
    <property type="nucleotide sequence ID" value="NZ_CP011312.1"/>
</dbReference>
<dbReference type="EMBL" id="CP011312">
    <property type="protein sequence ID" value="AKE41933.1"/>
    <property type="molecule type" value="Genomic_DNA"/>
</dbReference>
<dbReference type="EMBL" id="LR134377">
    <property type="protein sequence ID" value="VEH06428.1"/>
    <property type="molecule type" value="Genomic_DNA"/>
</dbReference>
<dbReference type="SUPFAM" id="SSF48498">
    <property type="entry name" value="Tetracyclin repressor-like, C-terminal domain"/>
    <property type="match status" value="1"/>
</dbReference>
<sequence>MRADAQENRQEILATARTMIIEKGPHFSMRSLAAAAGVGIATLLRHFPSKTDLIIAIGAENAAILNDLVEKTLENWDDNPQTALYEFCSTLAKFRISAMAVAMGDSDIVAELYPTAQGKEIINSIYTPLKKIVDKAHETNLIDTSIDHIHFHLGLVTVTRPLALFVQELAPDYQDWLLTTYLTGIRPQNKVNAKNKSVC</sequence>
<dbReference type="PANTHER" id="PTHR30055:SF234">
    <property type="entry name" value="HTH-TYPE TRANSCRIPTIONAL REGULATOR BETI"/>
    <property type="match status" value="1"/>
</dbReference>
<dbReference type="Proteomes" id="UP000271380">
    <property type="component" value="Chromosome"/>
</dbReference>
<evidence type="ECO:0000256" key="3">
    <source>
        <dbReference type="ARBA" id="ARBA00023163"/>
    </source>
</evidence>
<dbReference type="InterPro" id="IPR009057">
    <property type="entry name" value="Homeodomain-like_sf"/>
</dbReference>
<feature type="DNA-binding region" description="H-T-H motif" evidence="4">
    <location>
        <begin position="28"/>
        <end position="47"/>
    </location>
</feature>
<keyword evidence="1" id="KW-0805">Transcription regulation</keyword>
<dbReference type="OrthoDB" id="9795011at2"/>
<evidence type="ECO:0000256" key="4">
    <source>
        <dbReference type="PROSITE-ProRule" id="PRU00335"/>
    </source>
</evidence>
<evidence type="ECO:0000256" key="2">
    <source>
        <dbReference type="ARBA" id="ARBA00023125"/>
    </source>
</evidence>
<dbReference type="STRING" id="35755.UL82_08940"/>
<dbReference type="GO" id="GO:0000976">
    <property type="term" value="F:transcription cis-regulatory region binding"/>
    <property type="evidence" value="ECO:0007669"/>
    <property type="project" value="TreeGrafter"/>
</dbReference>
<dbReference type="SUPFAM" id="SSF46689">
    <property type="entry name" value="Homeodomain-like"/>
    <property type="match status" value="1"/>
</dbReference>
<evidence type="ECO:0000256" key="1">
    <source>
        <dbReference type="ARBA" id="ARBA00023015"/>
    </source>
</evidence>
<dbReference type="InterPro" id="IPR001647">
    <property type="entry name" value="HTH_TetR"/>
</dbReference>
<reference evidence="6 8" key="1">
    <citation type="journal article" date="2015" name="Genome Announc.">
        <title>Complete Genome Sequence of Corynebacterium kutscheri DSM 20755, a Corynebacterial Type Strain with Remarkably Low G+C Content of Chromosomal DNA.</title>
        <authorList>
            <person name="Ruckert C."/>
            <person name="Albersmeier A."/>
            <person name="Winkler A."/>
            <person name="Tauch A."/>
        </authorList>
    </citation>
    <scope>NUCLEOTIDE SEQUENCE [LARGE SCALE GENOMIC DNA]</scope>
    <source>
        <strain evidence="6 8">DSM 20755</strain>
    </source>
</reference>
<reference evidence="7 9" key="2">
    <citation type="submission" date="2018-12" db="EMBL/GenBank/DDBJ databases">
        <authorList>
            <consortium name="Pathogen Informatics"/>
        </authorList>
    </citation>
    <scope>NUCLEOTIDE SEQUENCE [LARGE SCALE GENOMIC DNA]</scope>
    <source>
        <strain evidence="7 9">NCTC949</strain>
    </source>
</reference>
<feature type="domain" description="HTH tetR-type" evidence="5">
    <location>
        <begin position="6"/>
        <end position="65"/>
    </location>
</feature>
<dbReference type="Proteomes" id="UP000033457">
    <property type="component" value="Chromosome"/>
</dbReference>
<keyword evidence="8" id="KW-1185">Reference proteome</keyword>
<gene>
    <name evidence="7" type="ORF">NCTC949_01117</name>
    <name evidence="6" type="ORF">UL82_08940</name>
</gene>
<dbReference type="HOGENOM" id="CLU_069356_17_3_11"/>
<keyword evidence="2 4" id="KW-0238">DNA-binding</keyword>
<evidence type="ECO:0000313" key="9">
    <source>
        <dbReference type="Proteomes" id="UP000271380"/>
    </source>
</evidence>
<dbReference type="Gene3D" id="1.10.357.10">
    <property type="entry name" value="Tetracycline Repressor, domain 2"/>
    <property type="match status" value="1"/>
</dbReference>
<evidence type="ECO:0000313" key="7">
    <source>
        <dbReference type="EMBL" id="VEH06428.1"/>
    </source>
</evidence>